<organism evidence="3 4">
    <name type="scientific">Asparagus officinalis</name>
    <name type="common">Garden asparagus</name>
    <dbReference type="NCBI Taxonomy" id="4686"/>
    <lineage>
        <taxon>Eukaryota</taxon>
        <taxon>Viridiplantae</taxon>
        <taxon>Streptophyta</taxon>
        <taxon>Embryophyta</taxon>
        <taxon>Tracheophyta</taxon>
        <taxon>Spermatophyta</taxon>
        <taxon>Magnoliopsida</taxon>
        <taxon>Liliopsida</taxon>
        <taxon>Asparagales</taxon>
        <taxon>Asparagaceae</taxon>
        <taxon>Asparagoideae</taxon>
        <taxon>Asparagus</taxon>
    </lineage>
</organism>
<sequence length="98" mass="10644">MQDTGVLGVESHPLHLHGFNFVVVGQGFGNYDSHGDPPKFNLVDPIKRNTIGVPSRGWTAIMFRTDNPGVFGSCIVTLRDSHKLRIEDGLAGVGWKAS</sequence>
<dbReference type="GO" id="GO:0005507">
    <property type="term" value="F:copper ion binding"/>
    <property type="evidence" value="ECO:0007669"/>
    <property type="project" value="InterPro"/>
</dbReference>
<protein>
    <recommendedName>
        <fullName evidence="2">Plastocyanin-like domain-containing protein</fullName>
    </recommendedName>
</protein>
<dbReference type="Gramene" id="ONK67734">
    <property type="protein sequence ID" value="ONK67734"/>
    <property type="gene ID" value="A4U43_C05F3190"/>
</dbReference>
<dbReference type="InterPro" id="IPR008972">
    <property type="entry name" value="Cupredoxin"/>
</dbReference>
<reference evidence="4" key="1">
    <citation type="journal article" date="2017" name="Nat. Commun.">
        <title>The asparagus genome sheds light on the origin and evolution of a young Y chromosome.</title>
        <authorList>
            <person name="Harkess A."/>
            <person name="Zhou J."/>
            <person name="Xu C."/>
            <person name="Bowers J.E."/>
            <person name="Van der Hulst R."/>
            <person name="Ayyampalayam S."/>
            <person name="Mercati F."/>
            <person name="Riccardi P."/>
            <person name="McKain M.R."/>
            <person name="Kakrana A."/>
            <person name="Tang H."/>
            <person name="Ray J."/>
            <person name="Groenendijk J."/>
            <person name="Arikit S."/>
            <person name="Mathioni S.M."/>
            <person name="Nakano M."/>
            <person name="Shan H."/>
            <person name="Telgmann-Rauber A."/>
            <person name="Kanno A."/>
            <person name="Yue Z."/>
            <person name="Chen H."/>
            <person name="Li W."/>
            <person name="Chen Y."/>
            <person name="Xu X."/>
            <person name="Zhang Y."/>
            <person name="Luo S."/>
            <person name="Chen H."/>
            <person name="Gao J."/>
            <person name="Mao Z."/>
            <person name="Pires J.C."/>
            <person name="Luo M."/>
            <person name="Kudrna D."/>
            <person name="Wing R.A."/>
            <person name="Meyers B.C."/>
            <person name="Yi K."/>
            <person name="Kong H."/>
            <person name="Lavrijsen P."/>
            <person name="Sunseri F."/>
            <person name="Falavigna A."/>
            <person name="Ye Y."/>
            <person name="Leebens-Mack J.H."/>
            <person name="Chen G."/>
        </authorList>
    </citation>
    <scope>NUCLEOTIDE SEQUENCE [LARGE SCALE GENOMIC DNA]</scope>
    <source>
        <strain evidence="4">cv. DH0086</strain>
    </source>
</reference>
<evidence type="ECO:0000313" key="3">
    <source>
        <dbReference type="EMBL" id="ONK67734.1"/>
    </source>
</evidence>
<accession>A0A5P1EPL4</accession>
<dbReference type="PANTHER" id="PTHR11709:SF522">
    <property type="entry name" value="LACCASE-4"/>
    <property type="match status" value="1"/>
</dbReference>
<dbReference type="Gene3D" id="2.60.40.420">
    <property type="entry name" value="Cupredoxins - blue copper proteins"/>
    <property type="match status" value="1"/>
</dbReference>
<evidence type="ECO:0000259" key="2">
    <source>
        <dbReference type="Pfam" id="PF07731"/>
    </source>
</evidence>
<feature type="domain" description="Plastocyanin-like" evidence="2">
    <location>
        <begin position="11"/>
        <end position="71"/>
    </location>
</feature>
<dbReference type="InterPro" id="IPR045087">
    <property type="entry name" value="Cu-oxidase_fam"/>
</dbReference>
<comment type="similarity">
    <text evidence="1">Belongs to the multicopper oxidase family.</text>
</comment>
<dbReference type="Proteomes" id="UP000243459">
    <property type="component" value="Chromosome 5"/>
</dbReference>
<dbReference type="SUPFAM" id="SSF49503">
    <property type="entry name" value="Cupredoxins"/>
    <property type="match status" value="1"/>
</dbReference>
<evidence type="ECO:0000256" key="1">
    <source>
        <dbReference type="ARBA" id="ARBA00010609"/>
    </source>
</evidence>
<dbReference type="OMA" id="VESHKLH"/>
<keyword evidence="4" id="KW-1185">Reference proteome</keyword>
<dbReference type="AlphaFoldDB" id="A0A5P1EPL4"/>
<evidence type="ECO:0000313" key="4">
    <source>
        <dbReference type="Proteomes" id="UP000243459"/>
    </source>
</evidence>
<name>A0A5P1EPL4_ASPOF</name>
<gene>
    <name evidence="3" type="ORF">A4U43_C05F3190</name>
</gene>
<dbReference type="PANTHER" id="PTHR11709">
    <property type="entry name" value="MULTI-COPPER OXIDASE"/>
    <property type="match status" value="1"/>
</dbReference>
<proteinExistence type="inferred from homology"/>
<dbReference type="Pfam" id="PF07731">
    <property type="entry name" value="Cu-oxidase_2"/>
    <property type="match status" value="1"/>
</dbReference>
<dbReference type="EMBL" id="CM007385">
    <property type="protein sequence ID" value="ONK67734.1"/>
    <property type="molecule type" value="Genomic_DNA"/>
</dbReference>
<dbReference type="GO" id="GO:0016491">
    <property type="term" value="F:oxidoreductase activity"/>
    <property type="evidence" value="ECO:0007669"/>
    <property type="project" value="InterPro"/>
</dbReference>
<dbReference type="InterPro" id="IPR011706">
    <property type="entry name" value="Cu-oxidase_C"/>
</dbReference>